<evidence type="ECO:0000256" key="3">
    <source>
        <dbReference type="ARBA" id="ARBA00023163"/>
    </source>
</evidence>
<dbReference type="SUPFAM" id="SSF46689">
    <property type="entry name" value="Homeodomain-like"/>
    <property type="match status" value="1"/>
</dbReference>
<dbReference type="RefSeq" id="WP_121852172.1">
    <property type="nucleotide sequence ID" value="NZ_CP037952.1"/>
</dbReference>
<proteinExistence type="predicted"/>
<keyword evidence="2" id="KW-0238">DNA-binding</keyword>
<organism evidence="5 6">
    <name type="scientific">Parashewanella spongiae</name>
    <dbReference type="NCBI Taxonomy" id="342950"/>
    <lineage>
        <taxon>Bacteria</taxon>
        <taxon>Pseudomonadati</taxon>
        <taxon>Pseudomonadota</taxon>
        <taxon>Gammaproteobacteria</taxon>
        <taxon>Alteromonadales</taxon>
        <taxon>Shewanellaceae</taxon>
        <taxon>Parashewanella</taxon>
    </lineage>
</organism>
<evidence type="ECO:0000313" key="5">
    <source>
        <dbReference type="EMBL" id="RJY18920.1"/>
    </source>
</evidence>
<name>A0A3A6UBG1_9GAMM</name>
<dbReference type="InterPro" id="IPR018060">
    <property type="entry name" value="HTH_AraC"/>
</dbReference>
<dbReference type="PANTHER" id="PTHR43280:SF13">
    <property type="entry name" value="HTH-TYPE TRANSCRIPTIONAL ACTIVATOR RHAR"/>
    <property type="match status" value="1"/>
</dbReference>
<sequence length="232" mass="27047">MSAIQIVLFKEPGVIRYQNEVSNVAANQLVMTSEDAMVSAVSRENWINLFCYSGELHSLYNEVVDLISQEKEVKFFKLDFTKTIPVASQLVKVIEQLSNNKNMMMKFIFIYCLSMDKEYFSKMLIYYLAHNDKVLSYLEEHFMNPWPVTQFAEDLDVDVKKLNFLFYKNYGVSAKKWLLERRLSYARKQLLITSKKIADIALDSGFSNHAHFTDAFKKRYMCCPTVVRATSL</sequence>
<dbReference type="Proteomes" id="UP000273022">
    <property type="component" value="Unassembled WGS sequence"/>
</dbReference>
<evidence type="ECO:0000313" key="6">
    <source>
        <dbReference type="Proteomes" id="UP000273022"/>
    </source>
</evidence>
<evidence type="ECO:0000256" key="1">
    <source>
        <dbReference type="ARBA" id="ARBA00023015"/>
    </source>
</evidence>
<dbReference type="PANTHER" id="PTHR43280">
    <property type="entry name" value="ARAC-FAMILY TRANSCRIPTIONAL REGULATOR"/>
    <property type="match status" value="1"/>
</dbReference>
<dbReference type="EMBL" id="QYYH01000012">
    <property type="protein sequence ID" value="RJY18920.1"/>
    <property type="molecule type" value="Genomic_DNA"/>
</dbReference>
<evidence type="ECO:0000256" key="2">
    <source>
        <dbReference type="ARBA" id="ARBA00023125"/>
    </source>
</evidence>
<dbReference type="GO" id="GO:0043565">
    <property type="term" value="F:sequence-specific DNA binding"/>
    <property type="evidence" value="ECO:0007669"/>
    <property type="project" value="InterPro"/>
</dbReference>
<keyword evidence="1" id="KW-0805">Transcription regulation</keyword>
<protein>
    <submittedName>
        <fullName evidence="5">AraC family transcriptional regulator</fullName>
    </submittedName>
</protein>
<dbReference type="OrthoDB" id="6397815at2"/>
<keyword evidence="6" id="KW-1185">Reference proteome</keyword>
<accession>A0A3A6UBG1</accession>
<reference evidence="5 6" key="1">
    <citation type="submission" date="2018-09" db="EMBL/GenBank/DDBJ databases">
        <title>Phylogeny of the Shewanellaceae, and recommendation for two new genera, Pseudoshewanella and Parashewanella.</title>
        <authorList>
            <person name="Wang G."/>
        </authorList>
    </citation>
    <scope>NUCLEOTIDE SEQUENCE [LARGE SCALE GENOMIC DNA]</scope>
    <source>
        <strain evidence="5 6">KCTC 22492</strain>
    </source>
</reference>
<dbReference type="SMART" id="SM00342">
    <property type="entry name" value="HTH_ARAC"/>
    <property type="match status" value="1"/>
</dbReference>
<dbReference type="InterPro" id="IPR009057">
    <property type="entry name" value="Homeodomain-like_sf"/>
</dbReference>
<keyword evidence="3" id="KW-0804">Transcription</keyword>
<dbReference type="Pfam" id="PF12833">
    <property type="entry name" value="HTH_18"/>
    <property type="match status" value="1"/>
</dbReference>
<dbReference type="Gene3D" id="1.10.10.60">
    <property type="entry name" value="Homeodomain-like"/>
    <property type="match status" value="1"/>
</dbReference>
<gene>
    <name evidence="5" type="ORF">D5R81_03005</name>
</gene>
<dbReference type="AlphaFoldDB" id="A0A3A6UBG1"/>
<dbReference type="PROSITE" id="PS01124">
    <property type="entry name" value="HTH_ARAC_FAMILY_2"/>
    <property type="match status" value="1"/>
</dbReference>
<dbReference type="GO" id="GO:0003700">
    <property type="term" value="F:DNA-binding transcription factor activity"/>
    <property type="evidence" value="ECO:0007669"/>
    <property type="project" value="InterPro"/>
</dbReference>
<evidence type="ECO:0000259" key="4">
    <source>
        <dbReference type="PROSITE" id="PS01124"/>
    </source>
</evidence>
<comment type="caution">
    <text evidence="5">The sequence shown here is derived from an EMBL/GenBank/DDBJ whole genome shotgun (WGS) entry which is preliminary data.</text>
</comment>
<feature type="domain" description="HTH araC/xylS-type" evidence="4">
    <location>
        <begin position="132"/>
        <end position="230"/>
    </location>
</feature>